<sequence>MSKKLLFMSAFVSAITVSFPSIAKHDFAIAIHGGAGTILKKNMTPEKQRKYEKTLLKAVNKGYALLESGKTSQEAVIAAIQILEDSPLFNAGKGAVYTYEGHHELDASIMDGKTLNAGAVSGVKIVKSPIALAEKVMEESVHVMLSGDGAERFAKEQGLTLVDNSYFDTKHRYKALQRAKKKLAEKERELKDFQAAHETLPNHFKYGTVGAVALDKYGNLTSGTSTGGMTAKRWGRVGDAPIIGAGTYANNASCAVSATGHGEYFIRYHVAADICARMQYQGIPLDMAANTVINDVLVEAGGNGGVIAVDAKGNISMPFNSTGMYRASRVAGEKPYVAIFKDKKD</sequence>
<evidence type="ECO:0000313" key="2">
    <source>
        <dbReference type="EMBL" id="GLX85276.1"/>
    </source>
</evidence>
<reference evidence="2 3" key="1">
    <citation type="submission" date="2023-03" db="EMBL/GenBank/DDBJ databases">
        <title>Thalassotalea loyana LMG 22536T draft genome sequence.</title>
        <authorList>
            <person name="Sawabe T."/>
        </authorList>
    </citation>
    <scope>NUCLEOTIDE SEQUENCE [LARGE SCALE GENOMIC DNA]</scope>
    <source>
        <strain evidence="2 3">LMG 22536</strain>
    </source>
</reference>
<dbReference type="InterPro" id="IPR029055">
    <property type="entry name" value="Ntn_hydrolases_N"/>
</dbReference>
<dbReference type="SUPFAM" id="SSF56235">
    <property type="entry name" value="N-terminal nucleophile aminohydrolases (Ntn hydrolases)"/>
    <property type="match status" value="1"/>
</dbReference>
<feature type="chain" id="PRO_5046495937" evidence="1">
    <location>
        <begin position="24"/>
        <end position="345"/>
    </location>
</feature>
<dbReference type="CDD" id="cd04701">
    <property type="entry name" value="Asparaginase_2"/>
    <property type="match status" value="1"/>
</dbReference>
<comment type="caution">
    <text evidence="2">The sequence shown here is derived from an EMBL/GenBank/DDBJ whole genome shotgun (WGS) entry which is preliminary data.</text>
</comment>
<dbReference type="Proteomes" id="UP001157134">
    <property type="component" value="Unassembled WGS sequence"/>
</dbReference>
<accession>A0ABQ6HEH1</accession>
<organism evidence="2 3">
    <name type="scientific">Thalassotalea loyana</name>
    <dbReference type="NCBI Taxonomy" id="280483"/>
    <lineage>
        <taxon>Bacteria</taxon>
        <taxon>Pseudomonadati</taxon>
        <taxon>Pseudomonadota</taxon>
        <taxon>Gammaproteobacteria</taxon>
        <taxon>Alteromonadales</taxon>
        <taxon>Colwelliaceae</taxon>
        <taxon>Thalassotalea</taxon>
    </lineage>
</organism>
<name>A0ABQ6HEH1_9GAMM</name>
<dbReference type="InterPro" id="IPR000246">
    <property type="entry name" value="Peptidase_T2"/>
</dbReference>
<dbReference type="EMBL" id="BSSV01000003">
    <property type="protein sequence ID" value="GLX85276.1"/>
    <property type="molecule type" value="Genomic_DNA"/>
</dbReference>
<evidence type="ECO:0000256" key="1">
    <source>
        <dbReference type="SAM" id="SignalP"/>
    </source>
</evidence>
<dbReference type="PANTHER" id="PTHR10188">
    <property type="entry name" value="L-ASPARAGINASE"/>
    <property type="match status" value="1"/>
</dbReference>
<dbReference type="RefSeq" id="WP_284297234.1">
    <property type="nucleotide sequence ID" value="NZ_BSSV01000003.1"/>
</dbReference>
<keyword evidence="3" id="KW-1185">Reference proteome</keyword>
<evidence type="ECO:0000313" key="3">
    <source>
        <dbReference type="Proteomes" id="UP001157134"/>
    </source>
</evidence>
<proteinExistence type="predicted"/>
<gene>
    <name evidence="2" type="primary">iaaA</name>
    <name evidence="2" type="ORF">tloyanaT_15280</name>
</gene>
<dbReference type="Gene3D" id="3.60.20.30">
    <property type="entry name" value="(Glycosyl)asparaginase"/>
    <property type="match status" value="1"/>
</dbReference>
<feature type="signal peptide" evidence="1">
    <location>
        <begin position="1"/>
        <end position="23"/>
    </location>
</feature>
<dbReference type="Pfam" id="PF01112">
    <property type="entry name" value="Asparaginase_2"/>
    <property type="match status" value="1"/>
</dbReference>
<dbReference type="PANTHER" id="PTHR10188:SF6">
    <property type="entry name" value="N(4)-(BETA-N-ACETYLGLUCOSAMINYL)-L-ASPARAGINASE"/>
    <property type="match status" value="1"/>
</dbReference>
<protein>
    <submittedName>
        <fullName evidence="2">Isoaspartyl peptidase/L-asparaginase</fullName>
    </submittedName>
</protein>
<keyword evidence="1" id="KW-0732">Signal</keyword>